<feature type="non-terminal residue" evidence="1">
    <location>
        <position position="1"/>
    </location>
</feature>
<sequence>HRAVVSLAPFSFVTIAGTPCFGRTLFPGVSTLPQGWSTIITYNQSSGCCPVCSLFECVPSSKVPLCVSAREQSTVNL</sequence>
<dbReference type="Proteomes" id="UP000822476">
    <property type="component" value="Unassembled WGS sequence"/>
</dbReference>
<evidence type="ECO:0000313" key="1">
    <source>
        <dbReference type="EMBL" id="KAF7257939.1"/>
    </source>
</evidence>
<reference evidence="1" key="1">
    <citation type="submission" date="2019-07" db="EMBL/GenBank/DDBJ databases">
        <title>Annotation for the trematode Paragonimus miyazaki's.</title>
        <authorList>
            <person name="Choi Y.-J."/>
        </authorList>
    </citation>
    <scope>NUCLEOTIDE SEQUENCE</scope>
    <source>
        <strain evidence="1">Japan</strain>
    </source>
</reference>
<dbReference type="OrthoDB" id="6304359at2759"/>
<keyword evidence="2" id="KW-1185">Reference proteome</keyword>
<name>A0A8S9YSI0_9TREM</name>
<accession>A0A8S9YSI0</accession>
<protein>
    <submittedName>
        <fullName evidence="1">Uncharacterized protein</fullName>
    </submittedName>
</protein>
<evidence type="ECO:0000313" key="2">
    <source>
        <dbReference type="Proteomes" id="UP000822476"/>
    </source>
</evidence>
<dbReference type="EMBL" id="JTDE01002051">
    <property type="protein sequence ID" value="KAF7257939.1"/>
    <property type="molecule type" value="Genomic_DNA"/>
</dbReference>
<gene>
    <name evidence="1" type="ORF">EG68_12378</name>
</gene>
<organism evidence="1 2">
    <name type="scientific">Paragonimus skrjabini miyazakii</name>
    <dbReference type="NCBI Taxonomy" id="59628"/>
    <lineage>
        <taxon>Eukaryota</taxon>
        <taxon>Metazoa</taxon>
        <taxon>Spiralia</taxon>
        <taxon>Lophotrochozoa</taxon>
        <taxon>Platyhelminthes</taxon>
        <taxon>Trematoda</taxon>
        <taxon>Digenea</taxon>
        <taxon>Plagiorchiida</taxon>
        <taxon>Troglotremata</taxon>
        <taxon>Troglotrematidae</taxon>
        <taxon>Paragonimus</taxon>
    </lineage>
</organism>
<comment type="caution">
    <text evidence="1">The sequence shown here is derived from an EMBL/GenBank/DDBJ whole genome shotgun (WGS) entry which is preliminary data.</text>
</comment>
<dbReference type="AlphaFoldDB" id="A0A8S9YSI0"/>
<proteinExistence type="predicted"/>